<dbReference type="EMBL" id="CP089291">
    <property type="protein sequence ID" value="UOF91394.1"/>
    <property type="molecule type" value="Genomic_DNA"/>
</dbReference>
<feature type="transmembrane region" description="Helical" evidence="1">
    <location>
        <begin position="131"/>
        <end position="151"/>
    </location>
</feature>
<keyword evidence="1" id="KW-0472">Membrane</keyword>
<dbReference type="Proteomes" id="UP000830167">
    <property type="component" value="Chromosome"/>
</dbReference>
<sequence>MKDVLIIRSAGFQQLDMNMKIIEETFNDYNIHMLTHEHGVKLAKKYKTLQNIYVYPYKEGFSFRNKVKELVNTRFDAVIIPVTNISAVGFFNVLFFSLSIKTRKRYICNLVSDIWEISTFEIFSIGIKNVLASSISFLLMIVLSIFTLFFLPLQLRAIRKKTNFN</sequence>
<feature type="transmembrane region" description="Helical" evidence="1">
    <location>
        <begin position="78"/>
        <end position="99"/>
    </location>
</feature>
<keyword evidence="3" id="KW-1185">Reference proteome</keyword>
<protein>
    <submittedName>
        <fullName evidence="2">Uncharacterized protein</fullName>
    </submittedName>
</protein>
<evidence type="ECO:0000313" key="3">
    <source>
        <dbReference type="Proteomes" id="UP000830167"/>
    </source>
</evidence>
<name>A0ABY4CM72_9BACL</name>
<dbReference type="RefSeq" id="WP_347438086.1">
    <property type="nucleotide sequence ID" value="NZ_CP089291.1"/>
</dbReference>
<gene>
    <name evidence="2" type="ORF">LSG31_03835</name>
</gene>
<keyword evidence="1" id="KW-0812">Transmembrane</keyword>
<evidence type="ECO:0000256" key="1">
    <source>
        <dbReference type="SAM" id="Phobius"/>
    </source>
</evidence>
<keyword evidence="1" id="KW-1133">Transmembrane helix</keyword>
<evidence type="ECO:0000313" key="2">
    <source>
        <dbReference type="EMBL" id="UOF91394.1"/>
    </source>
</evidence>
<proteinExistence type="predicted"/>
<reference evidence="2" key="1">
    <citation type="submission" date="2021-12" db="EMBL/GenBank/DDBJ databases">
        <title>Alicyclobacillaceae gen. nov., sp. nov., isolated from chalcocite enrichment system.</title>
        <authorList>
            <person name="Jiang Z."/>
        </authorList>
    </citation>
    <scope>NUCLEOTIDE SEQUENCE</scope>
    <source>
        <strain evidence="2">MYW30-H2</strain>
    </source>
</reference>
<organism evidence="2 3">
    <name type="scientific">Fodinisporobacter ferrooxydans</name>
    <dbReference type="NCBI Taxonomy" id="2901836"/>
    <lineage>
        <taxon>Bacteria</taxon>
        <taxon>Bacillati</taxon>
        <taxon>Bacillota</taxon>
        <taxon>Bacilli</taxon>
        <taxon>Bacillales</taxon>
        <taxon>Alicyclobacillaceae</taxon>
        <taxon>Fodinisporobacter</taxon>
    </lineage>
</organism>
<accession>A0ABY4CM72</accession>